<keyword evidence="2" id="KW-1185">Reference proteome</keyword>
<evidence type="ECO:0000313" key="2">
    <source>
        <dbReference type="Proteomes" id="UP001057402"/>
    </source>
</evidence>
<proteinExistence type="predicted"/>
<sequence length="80" mass="8949">MLAKAWGTNLGSPANMCSSMVMCPYITAPHKEDEADVITGYARISHQVYNKEDDYCRFRDAINKLVNDNFTCKLLSASRG</sequence>
<evidence type="ECO:0000313" key="1">
    <source>
        <dbReference type="EMBL" id="KAI4378076.1"/>
    </source>
</evidence>
<name>A0ACB9RFY7_9MYRT</name>
<protein>
    <submittedName>
        <fullName evidence="1">Uncharacterized protein</fullName>
    </submittedName>
</protein>
<accession>A0ACB9RFY7</accession>
<organism evidence="1 2">
    <name type="scientific">Melastoma candidum</name>
    <dbReference type="NCBI Taxonomy" id="119954"/>
    <lineage>
        <taxon>Eukaryota</taxon>
        <taxon>Viridiplantae</taxon>
        <taxon>Streptophyta</taxon>
        <taxon>Embryophyta</taxon>
        <taxon>Tracheophyta</taxon>
        <taxon>Spermatophyta</taxon>
        <taxon>Magnoliopsida</taxon>
        <taxon>eudicotyledons</taxon>
        <taxon>Gunneridae</taxon>
        <taxon>Pentapetalae</taxon>
        <taxon>rosids</taxon>
        <taxon>malvids</taxon>
        <taxon>Myrtales</taxon>
        <taxon>Melastomataceae</taxon>
        <taxon>Melastomatoideae</taxon>
        <taxon>Melastomateae</taxon>
        <taxon>Melastoma</taxon>
    </lineage>
</organism>
<comment type="caution">
    <text evidence="1">The sequence shown here is derived from an EMBL/GenBank/DDBJ whole genome shotgun (WGS) entry which is preliminary data.</text>
</comment>
<gene>
    <name evidence="1" type="ORF">MLD38_015613</name>
</gene>
<dbReference type="Proteomes" id="UP001057402">
    <property type="component" value="Chromosome 4"/>
</dbReference>
<reference evidence="2" key="1">
    <citation type="journal article" date="2023" name="Front. Plant Sci.">
        <title>Chromosomal-level genome assembly of Melastoma candidum provides insights into trichome evolution.</title>
        <authorList>
            <person name="Zhong Y."/>
            <person name="Wu W."/>
            <person name="Sun C."/>
            <person name="Zou P."/>
            <person name="Liu Y."/>
            <person name="Dai S."/>
            <person name="Zhou R."/>
        </authorList>
    </citation>
    <scope>NUCLEOTIDE SEQUENCE [LARGE SCALE GENOMIC DNA]</scope>
</reference>
<dbReference type="EMBL" id="CM042883">
    <property type="protein sequence ID" value="KAI4378076.1"/>
    <property type="molecule type" value="Genomic_DNA"/>
</dbReference>